<evidence type="ECO:0000256" key="5">
    <source>
        <dbReference type="RuleBase" id="RU003512"/>
    </source>
</evidence>
<dbReference type="PANTHER" id="PTHR42953">
    <property type="entry name" value="HIGH-AFFINITY ZINC UPTAKE SYSTEM PROTEIN ZNUA-RELATED"/>
    <property type="match status" value="1"/>
</dbReference>
<evidence type="ECO:0000256" key="2">
    <source>
        <dbReference type="ARBA" id="ARBA00022448"/>
    </source>
</evidence>
<keyword evidence="4 7" id="KW-0732">Signal</keyword>
<keyword evidence="2 5" id="KW-0813">Transport</keyword>
<organism evidence="8 9">
    <name type="scientific">Oceanobacillus chungangensis</name>
    <dbReference type="NCBI Taxonomy" id="1229152"/>
    <lineage>
        <taxon>Bacteria</taxon>
        <taxon>Bacillati</taxon>
        <taxon>Bacillota</taxon>
        <taxon>Bacilli</taxon>
        <taxon>Bacillales</taxon>
        <taxon>Bacillaceae</taxon>
        <taxon>Oceanobacillus</taxon>
    </lineage>
</organism>
<comment type="subcellular location">
    <subcellularLocation>
        <location evidence="1">Cell envelope</location>
    </subcellularLocation>
</comment>
<dbReference type="PRINTS" id="PR00691">
    <property type="entry name" value="ADHESINB"/>
</dbReference>
<evidence type="ECO:0000313" key="9">
    <source>
        <dbReference type="Proteomes" id="UP000256520"/>
    </source>
</evidence>
<evidence type="ECO:0000256" key="3">
    <source>
        <dbReference type="ARBA" id="ARBA00022723"/>
    </source>
</evidence>
<evidence type="ECO:0000256" key="6">
    <source>
        <dbReference type="SAM" id="Coils"/>
    </source>
</evidence>
<keyword evidence="6" id="KW-0175">Coiled coil</keyword>
<dbReference type="GO" id="GO:0030313">
    <property type="term" value="C:cell envelope"/>
    <property type="evidence" value="ECO:0007669"/>
    <property type="project" value="UniProtKB-SubCell"/>
</dbReference>
<name>A0A3D8PJF3_9BACI</name>
<dbReference type="SUPFAM" id="SSF53807">
    <property type="entry name" value="Helical backbone' metal receptor"/>
    <property type="match status" value="1"/>
</dbReference>
<dbReference type="GO" id="GO:0030001">
    <property type="term" value="P:metal ion transport"/>
    <property type="evidence" value="ECO:0007669"/>
    <property type="project" value="InterPro"/>
</dbReference>
<evidence type="ECO:0000256" key="7">
    <source>
        <dbReference type="SAM" id="SignalP"/>
    </source>
</evidence>
<dbReference type="PRINTS" id="PR00690">
    <property type="entry name" value="ADHESNFAMILY"/>
</dbReference>
<dbReference type="GO" id="GO:0007155">
    <property type="term" value="P:cell adhesion"/>
    <property type="evidence" value="ECO:0007669"/>
    <property type="project" value="InterPro"/>
</dbReference>
<accession>A0A3D8PJF3</accession>
<dbReference type="RefSeq" id="WP_115750723.1">
    <property type="nucleotide sequence ID" value="NZ_PIOD01000020.1"/>
</dbReference>
<comment type="caution">
    <text evidence="8">The sequence shown here is derived from an EMBL/GenBank/DDBJ whole genome shotgun (WGS) entry which is preliminary data.</text>
</comment>
<evidence type="ECO:0000256" key="4">
    <source>
        <dbReference type="ARBA" id="ARBA00022729"/>
    </source>
</evidence>
<dbReference type="Gene3D" id="3.40.50.1980">
    <property type="entry name" value="Nitrogenase molybdenum iron protein domain"/>
    <property type="match status" value="2"/>
</dbReference>
<evidence type="ECO:0000313" key="8">
    <source>
        <dbReference type="EMBL" id="RDW16220.1"/>
    </source>
</evidence>
<reference evidence="9" key="1">
    <citation type="submission" date="2017-11" db="EMBL/GenBank/DDBJ databases">
        <authorList>
            <person name="Zhu W."/>
        </authorList>
    </citation>
    <scope>NUCLEOTIDE SEQUENCE [LARGE SCALE GENOMIC DNA]</scope>
    <source>
        <strain evidence="9">CAU 1051</strain>
    </source>
</reference>
<feature type="signal peptide" evidence="7">
    <location>
        <begin position="1"/>
        <end position="21"/>
    </location>
</feature>
<feature type="coiled-coil region" evidence="6">
    <location>
        <begin position="168"/>
        <end position="195"/>
    </location>
</feature>
<dbReference type="AlphaFoldDB" id="A0A3D8PJF3"/>
<protein>
    <submittedName>
        <fullName evidence="8">Manganese transporter</fullName>
    </submittedName>
</protein>
<dbReference type="Pfam" id="PF01297">
    <property type="entry name" value="ZnuA"/>
    <property type="match status" value="1"/>
</dbReference>
<dbReference type="Proteomes" id="UP000256520">
    <property type="component" value="Unassembled WGS sequence"/>
</dbReference>
<dbReference type="PROSITE" id="PS51257">
    <property type="entry name" value="PROKAR_LIPOPROTEIN"/>
    <property type="match status" value="1"/>
</dbReference>
<dbReference type="OrthoDB" id="9793396at2"/>
<dbReference type="InterPro" id="IPR050492">
    <property type="entry name" value="Bact_metal-bind_prot9"/>
</dbReference>
<dbReference type="InterPro" id="IPR006129">
    <property type="entry name" value="AdhesinB"/>
</dbReference>
<sequence length="318" mass="34508">MKALIKNLVGFALLGLLLVLAACGSNNNVSEGTSSKDENKKINVVTTIAQIGEPLSVIGGDRVNVESLMGPSVDPHLYNPTQSDISKLDEADVIFYSGLNLEANMVEIFNSIGDSNPVLALGDTVSEEDILRDENGAEDPHIWFDIDLWRNGLDGAVEVLKEYSPEDADYFEENKQKYFAELDKLKQDAEELAAIPESHRVLVTAHDAFGYFGRMHNLEVVGLQGLSTEDEIGVSDVNDTIKLIKEYQVPAIFVETSINQKSIQAVIEGASSDGVDVKLGGELYSDAMGEPGTKEGTYIGMYRHNINTIHDALSGGGK</sequence>
<dbReference type="EMBL" id="PIOD01000020">
    <property type="protein sequence ID" value="RDW16220.1"/>
    <property type="molecule type" value="Genomic_DNA"/>
</dbReference>
<gene>
    <name evidence="8" type="ORF">CWR45_15200</name>
</gene>
<dbReference type="GO" id="GO:0046872">
    <property type="term" value="F:metal ion binding"/>
    <property type="evidence" value="ECO:0007669"/>
    <property type="project" value="UniProtKB-KW"/>
</dbReference>
<dbReference type="PANTHER" id="PTHR42953:SF1">
    <property type="entry name" value="METAL-BINDING PROTEIN HI_0362-RELATED"/>
    <property type="match status" value="1"/>
</dbReference>
<keyword evidence="3" id="KW-0479">Metal-binding</keyword>
<evidence type="ECO:0000256" key="1">
    <source>
        <dbReference type="ARBA" id="ARBA00004196"/>
    </source>
</evidence>
<dbReference type="InterPro" id="IPR006127">
    <property type="entry name" value="ZnuA-like"/>
</dbReference>
<dbReference type="InterPro" id="IPR006128">
    <property type="entry name" value="Lipoprotein_PsaA-like"/>
</dbReference>
<comment type="similarity">
    <text evidence="5">Belongs to the bacterial solute-binding protein 9 family.</text>
</comment>
<proteinExistence type="inferred from homology"/>
<keyword evidence="9" id="KW-1185">Reference proteome</keyword>
<feature type="chain" id="PRO_5017807983" evidence="7">
    <location>
        <begin position="22"/>
        <end position="318"/>
    </location>
</feature>